<keyword evidence="1" id="KW-0539">Nucleus</keyword>
<dbReference type="eggNOG" id="ENOG502S0C8">
    <property type="taxonomic scope" value="Eukaryota"/>
</dbReference>
<dbReference type="PANTHER" id="PTHR38791">
    <property type="entry name" value="ZN(II)2CYS6 TRANSCRIPTION FACTOR (EUROFUNG)-RELATED-RELATED"/>
    <property type="match status" value="1"/>
</dbReference>
<protein>
    <recommendedName>
        <fullName evidence="2">Zn(2)-C6 fungal-type domain-containing protein</fullName>
    </recommendedName>
</protein>
<dbReference type="Pfam" id="PF11951">
    <property type="entry name" value="Fungal_trans_2"/>
    <property type="match status" value="1"/>
</dbReference>
<dbReference type="PROSITE" id="PS00463">
    <property type="entry name" value="ZN2_CY6_FUNGAL_1"/>
    <property type="match status" value="1"/>
</dbReference>
<dbReference type="InterPro" id="IPR053175">
    <property type="entry name" value="DHMBA_Reg_Transcription_Factor"/>
</dbReference>
<dbReference type="AlphaFoldDB" id="G9NYL3"/>
<organism evidence="3 4">
    <name type="scientific">Hypocrea atroviridis (strain ATCC 20476 / IMI 206040)</name>
    <name type="common">Trichoderma atroviride</name>
    <dbReference type="NCBI Taxonomy" id="452589"/>
    <lineage>
        <taxon>Eukaryota</taxon>
        <taxon>Fungi</taxon>
        <taxon>Dikarya</taxon>
        <taxon>Ascomycota</taxon>
        <taxon>Pezizomycotina</taxon>
        <taxon>Sordariomycetes</taxon>
        <taxon>Hypocreomycetidae</taxon>
        <taxon>Hypocreales</taxon>
        <taxon>Hypocreaceae</taxon>
        <taxon>Trichoderma</taxon>
    </lineage>
</organism>
<dbReference type="InterPro" id="IPR001138">
    <property type="entry name" value="Zn2Cys6_DnaBD"/>
</dbReference>
<gene>
    <name evidence="3" type="ORF">TRIATDRAFT_293053</name>
</gene>
<feature type="domain" description="Zn(2)-C6 fungal-type" evidence="2">
    <location>
        <begin position="10"/>
        <end position="38"/>
    </location>
</feature>
<dbReference type="SUPFAM" id="SSF57701">
    <property type="entry name" value="Zn2/Cys6 DNA-binding domain"/>
    <property type="match status" value="1"/>
</dbReference>
<dbReference type="OMA" id="TIMSTDD"/>
<dbReference type="PROSITE" id="PS50048">
    <property type="entry name" value="ZN2_CY6_FUNGAL_2"/>
    <property type="match status" value="1"/>
</dbReference>
<dbReference type="OrthoDB" id="4314040at2759"/>
<name>G9NYL3_HYPAI</name>
<proteinExistence type="predicted"/>
<evidence type="ECO:0000259" key="2">
    <source>
        <dbReference type="PROSITE" id="PS50048"/>
    </source>
</evidence>
<dbReference type="STRING" id="452589.G9NYL3"/>
<dbReference type="GO" id="GO:0000981">
    <property type="term" value="F:DNA-binding transcription factor activity, RNA polymerase II-specific"/>
    <property type="evidence" value="ECO:0007669"/>
    <property type="project" value="InterPro"/>
</dbReference>
<keyword evidence="4" id="KW-1185">Reference proteome</keyword>
<evidence type="ECO:0000313" key="3">
    <source>
        <dbReference type="EMBL" id="EHK43688.1"/>
    </source>
</evidence>
<evidence type="ECO:0000256" key="1">
    <source>
        <dbReference type="ARBA" id="ARBA00023242"/>
    </source>
</evidence>
<dbReference type="InterPro" id="IPR021858">
    <property type="entry name" value="Fun_TF"/>
</dbReference>
<comment type="caution">
    <text evidence="3">The sequence shown here is derived from an EMBL/GenBank/DDBJ whole genome shotgun (WGS) entry which is preliminary data.</text>
</comment>
<accession>G9NYL3</accession>
<dbReference type="SMART" id="SM00066">
    <property type="entry name" value="GAL4"/>
    <property type="match status" value="1"/>
</dbReference>
<evidence type="ECO:0000313" key="4">
    <source>
        <dbReference type="Proteomes" id="UP000005426"/>
    </source>
</evidence>
<dbReference type="Proteomes" id="UP000005426">
    <property type="component" value="Unassembled WGS sequence"/>
</dbReference>
<reference evidence="3 4" key="1">
    <citation type="journal article" date="2011" name="Genome Biol.">
        <title>Comparative genome sequence analysis underscores mycoparasitism as the ancestral life style of Trichoderma.</title>
        <authorList>
            <person name="Kubicek C.P."/>
            <person name="Herrera-Estrella A."/>
            <person name="Seidl-Seiboth V."/>
            <person name="Martinez D.A."/>
            <person name="Druzhinina I.S."/>
            <person name="Thon M."/>
            <person name="Zeilinger S."/>
            <person name="Casas-Flores S."/>
            <person name="Horwitz B.A."/>
            <person name="Mukherjee P.K."/>
            <person name="Mukherjee M."/>
            <person name="Kredics L."/>
            <person name="Alcaraz L.D."/>
            <person name="Aerts A."/>
            <person name="Antal Z."/>
            <person name="Atanasova L."/>
            <person name="Cervantes-Badillo M.G."/>
            <person name="Challacombe J."/>
            <person name="Chertkov O."/>
            <person name="McCluskey K."/>
            <person name="Coulpier F."/>
            <person name="Deshpande N."/>
            <person name="von Doehren H."/>
            <person name="Ebbole D.J."/>
            <person name="Esquivel-Naranjo E.U."/>
            <person name="Fekete E."/>
            <person name="Flipphi M."/>
            <person name="Glaser F."/>
            <person name="Gomez-Rodriguez E.Y."/>
            <person name="Gruber S."/>
            <person name="Han C."/>
            <person name="Henrissat B."/>
            <person name="Hermosa R."/>
            <person name="Hernandez-Onate M."/>
            <person name="Karaffa L."/>
            <person name="Kosti I."/>
            <person name="Le Crom S."/>
            <person name="Lindquist E."/>
            <person name="Lucas S."/>
            <person name="Luebeck M."/>
            <person name="Luebeck P.S."/>
            <person name="Margeot A."/>
            <person name="Metz B."/>
            <person name="Misra M."/>
            <person name="Nevalainen H."/>
            <person name="Omann M."/>
            <person name="Packer N."/>
            <person name="Perrone G."/>
            <person name="Uresti-Rivera E.E."/>
            <person name="Salamov A."/>
            <person name="Schmoll M."/>
            <person name="Seiboth B."/>
            <person name="Shapiro H."/>
            <person name="Sukno S."/>
            <person name="Tamayo-Ramos J.A."/>
            <person name="Tisch D."/>
            <person name="Wiest A."/>
            <person name="Wilkinson H.H."/>
            <person name="Zhang M."/>
            <person name="Coutinho P.M."/>
            <person name="Kenerley C.M."/>
            <person name="Monte E."/>
            <person name="Baker S.E."/>
            <person name="Grigoriev I.V."/>
        </authorList>
    </citation>
    <scope>NUCLEOTIDE SEQUENCE [LARGE SCALE GENOMIC DNA]</scope>
    <source>
        <strain evidence="4">ATCC 20476 / IMI 206040</strain>
    </source>
</reference>
<dbReference type="InterPro" id="IPR036864">
    <property type="entry name" value="Zn2-C6_fun-type_DNA-bd_sf"/>
</dbReference>
<dbReference type="EMBL" id="ABDG02000025">
    <property type="protein sequence ID" value="EHK43688.1"/>
    <property type="molecule type" value="Genomic_DNA"/>
</dbReference>
<dbReference type="GeneID" id="25780280"/>
<dbReference type="PANTHER" id="PTHR38791:SF13">
    <property type="entry name" value="ZN(2)-C6 FUNGAL-TYPE DOMAIN-CONTAINING PROTEIN"/>
    <property type="match status" value="1"/>
</dbReference>
<dbReference type="GO" id="GO:0008270">
    <property type="term" value="F:zinc ion binding"/>
    <property type="evidence" value="ECO:0007669"/>
    <property type="project" value="InterPro"/>
</dbReference>
<dbReference type="CDD" id="cd00067">
    <property type="entry name" value="GAL4"/>
    <property type="match status" value="1"/>
</dbReference>
<dbReference type="KEGG" id="tatv:25780280"/>
<dbReference type="Gene3D" id="4.10.240.10">
    <property type="entry name" value="Zn(2)-C6 fungal-type DNA-binding domain"/>
    <property type="match status" value="1"/>
</dbReference>
<sequence length="624" mass="70349">MVYQGKPSRGCQMCRTRRIKCDETKPTCKQCAKSRRQCPGYRDEFDLVFRNETQATEKRAQRASKKALAQRMSKFSAASSSESPSPNEAFSAPSFSTAEHLASLATHGRKNQQTPWAGLYALLQKPQMDLEGQASCHFLSNYVLIPRGGNGRGFLEYIVPLLRAEDIAPQFKAAFDACAMASFANSQGNQHLVERALRTHSKALGAINVALNNPDTIKQDSTLAAILLLGLFENITTRNLGMLAWGPHIRAAIQLVRKRGRKQLRTKIGVALFIAVRTQMIVHTLSTAKPPLMQSEWWVNSDAIRDPLASQCQKLSLRAGEIRAEVNRLMSQLPRNMESVEAIRDMIRQSQEVDFECVRWAESLPENFRYRTILWQDDIPDADYSQLEVFPGRVDAYPDLWVASLWSMMRVSRIILASLVIRCAAWVCSPVDYRTAPEYATARRICAESITDIIASVPYQLGWFSTRKHLFQQQESLVAFACGDEDSSKSLAGYFLTWPLACIQGQDYTTDAQRTWARGRLTYIGRELGVAYALMLTQLNYRTPSMLIRMDGLMATNTSPNVEKLLSMKVAKPSTILSTNPMQQQFFRQNFEGQPTVLSCRSIQSYPHTMIRVQRVTELLGATR</sequence>
<dbReference type="Pfam" id="PF00172">
    <property type="entry name" value="Zn_clus"/>
    <property type="match status" value="1"/>
</dbReference>
<dbReference type="HOGENOM" id="CLU_013866_4_0_1"/>
<feature type="non-terminal residue" evidence="3">
    <location>
        <position position="624"/>
    </location>
</feature>